<reference evidence="2 3" key="1">
    <citation type="submission" date="2023-12" db="EMBL/GenBank/DDBJ databases">
        <title>the genome sequence of Hyalangium sp. s54d21.</title>
        <authorList>
            <person name="Zhang X."/>
        </authorList>
    </citation>
    <scope>NUCLEOTIDE SEQUENCE [LARGE SCALE GENOMIC DNA]</scope>
    <source>
        <strain evidence="3">s54d21</strain>
    </source>
</reference>
<protein>
    <submittedName>
        <fullName evidence="2">Carboxypeptidase-like regulatory domain-containing protein</fullName>
    </submittedName>
</protein>
<dbReference type="Proteomes" id="UP001291309">
    <property type="component" value="Unassembled WGS sequence"/>
</dbReference>
<dbReference type="SUPFAM" id="SSF49452">
    <property type="entry name" value="Starch-binding domain-like"/>
    <property type="match status" value="1"/>
</dbReference>
<dbReference type="RefSeq" id="WP_321546273.1">
    <property type="nucleotide sequence ID" value="NZ_JAXIVS010000004.1"/>
</dbReference>
<comment type="caution">
    <text evidence="2">The sequence shown here is derived from an EMBL/GenBank/DDBJ whole genome shotgun (WGS) entry which is preliminary data.</text>
</comment>
<evidence type="ECO:0000256" key="1">
    <source>
        <dbReference type="SAM" id="MobiDB-lite"/>
    </source>
</evidence>
<dbReference type="InterPro" id="IPR013784">
    <property type="entry name" value="Carb-bd-like_fold"/>
</dbReference>
<dbReference type="EMBL" id="JAXIVS010000004">
    <property type="protein sequence ID" value="MDY7227552.1"/>
    <property type="molecule type" value="Genomic_DNA"/>
</dbReference>
<proteinExistence type="predicted"/>
<evidence type="ECO:0000313" key="3">
    <source>
        <dbReference type="Proteomes" id="UP001291309"/>
    </source>
</evidence>
<gene>
    <name evidence="2" type="ORF">SYV04_14160</name>
</gene>
<dbReference type="Gene3D" id="2.60.40.1120">
    <property type="entry name" value="Carboxypeptidase-like, regulatory domain"/>
    <property type="match status" value="1"/>
</dbReference>
<organism evidence="2 3">
    <name type="scientific">Hyalangium rubrum</name>
    <dbReference type="NCBI Taxonomy" id="3103134"/>
    <lineage>
        <taxon>Bacteria</taxon>
        <taxon>Pseudomonadati</taxon>
        <taxon>Myxococcota</taxon>
        <taxon>Myxococcia</taxon>
        <taxon>Myxococcales</taxon>
        <taxon>Cystobacterineae</taxon>
        <taxon>Archangiaceae</taxon>
        <taxon>Hyalangium</taxon>
    </lineage>
</organism>
<evidence type="ECO:0000313" key="2">
    <source>
        <dbReference type="EMBL" id="MDY7227552.1"/>
    </source>
</evidence>
<name>A0ABU5H269_9BACT</name>
<accession>A0ABU5H269</accession>
<keyword evidence="3" id="KW-1185">Reference proteome</keyword>
<feature type="region of interest" description="Disordered" evidence="1">
    <location>
        <begin position="266"/>
        <end position="286"/>
    </location>
</feature>
<sequence>MRGHLGGALVLAVVAAAVGLALYGRAAERTVDQVELHERSVVGGAGEGQEPGEALAFSADETRTLPVGESASEADGLLELRVTARGRPAGRAQVRLYRRGGRVPETGRVDWRMAAAGAPGNDGRLLMPARAGAYLVVARAEGFAPTWRELVHPLDGNRTPVHLKLEEAVSLSGLTVAQGTGAPLSRAELTLTPHVSAWEQETRADAPAEEQVTVTSDAAGRFHVEGLAPGLYTVEGRAPGVSFTETWNLRVPSASEPLLLALPRSTRGEQLQAPRQPASKELRCGT</sequence>